<dbReference type="EMBL" id="BPLR01020991">
    <property type="protein sequence ID" value="GIX84670.1"/>
    <property type="molecule type" value="Genomic_DNA"/>
</dbReference>
<dbReference type="Proteomes" id="UP001054945">
    <property type="component" value="Unassembled WGS sequence"/>
</dbReference>
<name>A0AAV4NIT3_CAEEX</name>
<protein>
    <submittedName>
        <fullName evidence="1">Uncharacterized protein</fullName>
    </submittedName>
</protein>
<reference evidence="1 2" key="1">
    <citation type="submission" date="2021-06" db="EMBL/GenBank/DDBJ databases">
        <title>Caerostris extrusa draft genome.</title>
        <authorList>
            <person name="Kono N."/>
            <person name="Arakawa K."/>
        </authorList>
    </citation>
    <scope>NUCLEOTIDE SEQUENCE [LARGE SCALE GENOMIC DNA]</scope>
</reference>
<accession>A0AAV4NIT3</accession>
<keyword evidence="2" id="KW-1185">Reference proteome</keyword>
<organism evidence="1 2">
    <name type="scientific">Caerostris extrusa</name>
    <name type="common">Bark spider</name>
    <name type="synonym">Caerostris bankana</name>
    <dbReference type="NCBI Taxonomy" id="172846"/>
    <lineage>
        <taxon>Eukaryota</taxon>
        <taxon>Metazoa</taxon>
        <taxon>Ecdysozoa</taxon>
        <taxon>Arthropoda</taxon>
        <taxon>Chelicerata</taxon>
        <taxon>Arachnida</taxon>
        <taxon>Araneae</taxon>
        <taxon>Araneomorphae</taxon>
        <taxon>Entelegynae</taxon>
        <taxon>Araneoidea</taxon>
        <taxon>Araneidae</taxon>
        <taxon>Caerostris</taxon>
    </lineage>
</organism>
<sequence>MIVSEMRPLSKLFVCAKFRLPDHLVRSGKCCTEFEAVFKQDLLMQEFETFAEGHAAGTGSLNVPFMSERMVLRLLRMFALRWIGNILAL</sequence>
<proteinExistence type="predicted"/>
<gene>
    <name evidence="1" type="ORF">CEXT_311551</name>
</gene>
<comment type="caution">
    <text evidence="1">The sequence shown here is derived from an EMBL/GenBank/DDBJ whole genome shotgun (WGS) entry which is preliminary data.</text>
</comment>
<dbReference type="AlphaFoldDB" id="A0AAV4NIT3"/>
<evidence type="ECO:0000313" key="1">
    <source>
        <dbReference type="EMBL" id="GIX84670.1"/>
    </source>
</evidence>
<evidence type="ECO:0000313" key="2">
    <source>
        <dbReference type="Proteomes" id="UP001054945"/>
    </source>
</evidence>